<dbReference type="Gene3D" id="3.40.50.10540">
    <property type="entry name" value="Crotonobetainyl-coa:carnitine coa-transferase, domain 1"/>
    <property type="match status" value="1"/>
</dbReference>
<dbReference type="InterPro" id="IPR044855">
    <property type="entry name" value="CoA-Trfase_III_dom3_sf"/>
</dbReference>
<dbReference type="InterPro" id="IPR050483">
    <property type="entry name" value="CoA-transferase_III_domain"/>
</dbReference>
<name>A0A6G8KUM3_9MICO</name>
<accession>A0A6G8KUM3</accession>
<evidence type="ECO:0000313" key="2">
    <source>
        <dbReference type="EMBL" id="QIN28323.1"/>
    </source>
</evidence>
<dbReference type="PANTHER" id="PTHR48207:SF3">
    <property type="entry name" value="SUCCINATE--HYDROXYMETHYLGLUTARATE COA-TRANSFERASE"/>
    <property type="match status" value="1"/>
</dbReference>
<organism evidence="2 3">
    <name type="scientific">Brevibacterium luteolum</name>
    <dbReference type="NCBI Taxonomy" id="199591"/>
    <lineage>
        <taxon>Bacteria</taxon>
        <taxon>Bacillati</taxon>
        <taxon>Actinomycetota</taxon>
        <taxon>Actinomycetes</taxon>
        <taxon>Micrococcales</taxon>
        <taxon>Brevibacteriaceae</taxon>
        <taxon>Brevibacterium</taxon>
    </lineage>
</organism>
<dbReference type="SUPFAM" id="SSF89796">
    <property type="entry name" value="CoA-transferase family III (CaiB/BaiF)"/>
    <property type="match status" value="1"/>
</dbReference>
<evidence type="ECO:0000313" key="3">
    <source>
        <dbReference type="Proteomes" id="UP000501518"/>
    </source>
</evidence>
<sequence length="402" mass="43082">MSSTSETTTRPGPLSGYTVVDLSRALAGPHAGQMLGDLGARVIKVENPASGDDSRSWGPPFVGPEDDPQATYFFSCNRNKESIALNLKDDGDKEILAQLIERADVLVENFRGGVLTRLGFSTERCMELNPRLVILSITGFGHDGPEASRAGYDQIAQGEAGLMSLTGSGPDDMQKVGVPIADLLSGIYGSYGVLAALLERERTGRGKVVRTSLIAGMVGVHAFQGTRATVAGENPAPGGNHHPSLSPYGLFHCKGGAVQISVGNQNLWHKLCAAFDIDPETQGMATNAERVANRPAVISVIEERFRDYTAEELLEKLAAAGIPSGIVRSLQEVYQWEQALSQGLKISVEHPVLGEIDLPGPPLRFFDADTAGETESTPREHLAPPLLNEHGDAIRRWLEETP</sequence>
<dbReference type="Proteomes" id="UP000501518">
    <property type="component" value="Chromosome"/>
</dbReference>
<dbReference type="Pfam" id="PF02515">
    <property type="entry name" value="CoA_transf_3"/>
    <property type="match status" value="1"/>
</dbReference>
<dbReference type="AlphaFoldDB" id="A0A6G8KUM3"/>
<reference evidence="2 3" key="1">
    <citation type="submission" date="2019-02" db="EMBL/GenBank/DDBJ databases">
        <title>Complete Genome Sequence and Methylome Analysis of Brevibacterium luteolum NEB1784.</title>
        <authorList>
            <person name="Fomenkov A."/>
            <person name="Roberts R.J."/>
        </authorList>
    </citation>
    <scope>NUCLEOTIDE SEQUENCE [LARGE SCALE GENOMIC DNA]</scope>
    <source>
        <strain evidence="2 3">NEB1784</strain>
    </source>
</reference>
<protein>
    <submittedName>
        <fullName evidence="2">CoA transferase</fullName>
    </submittedName>
</protein>
<dbReference type="EMBL" id="CP035810">
    <property type="protein sequence ID" value="QIN28323.1"/>
    <property type="molecule type" value="Genomic_DNA"/>
</dbReference>
<keyword evidence="1 2" id="KW-0808">Transferase</keyword>
<dbReference type="Gene3D" id="3.30.1540.10">
    <property type="entry name" value="formyl-coa transferase, domain 3"/>
    <property type="match status" value="1"/>
</dbReference>
<dbReference type="KEGG" id="blut:EW640_02805"/>
<dbReference type="InterPro" id="IPR003673">
    <property type="entry name" value="CoA-Trfase_fam_III"/>
</dbReference>
<proteinExistence type="predicted"/>
<dbReference type="InterPro" id="IPR023606">
    <property type="entry name" value="CoA-Trfase_III_dom_1_sf"/>
</dbReference>
<dbReference type="RefSeq" id="WP_165882851.1">
    <property type="nucleotide sequence ID" value="NZ_CP035810.1"/>
</dbReference>
<evidence type="ECO:0000256" key="1">
    <source>
        <dbReference type="ARBA" id="ARBA00022679"/>
    </source>
</evidence>
<dbReference type="PANTHER" id="PTHR48207">
    <property type="entry name" value="SUCCINATE--HYDROXYMETHYLGLUTARATE COA-TRANSFERASE"/>
    <property type="match status" value="1"/>
</dbReference>
<gene>
    <name evidence="2" type="ORF">EW640_02805</name>
</gene>
<dbReference type="GO" id="GO:0008410">
    <property type="term" value="F:CoA-transferase activity"/>
    <property type="evidence" value="ECO:0007669"/>
    <property type="project" value="TreeGrafter"/>
</dbReference>